<dbReference type="PROSITE" id="PS01081">
    <property type="entry name" value="HTH_TETR_1"/>
    <property type="match status" value="1"/>
</dbReference>
<keyword evidence="8" id="KW-1185">Reference proteome</keyword>
<keyword evidence="3 5" id="KW-0238">DNA-binding</keyword>
<dbReference type="Pfam" id="PF00440">
    <property type="entry name" value="TetR_N"/>
    <property type="match status" value="1"/>
</dbReference>
<dbReference type="RefSeq" id="WP_203751819.1">
    <property type="nucleotide sequence ID" value="NZ_BONF01000033.1"/>
</dbReference>
<dbReference type="PANTHER" id="PTHR30055">
    <property type="entry name" value="HTH-TYPE TRANSCRIPTIONAL REGULATOR RUTR"/>
    <property type="match status" value="1"/>
</dbReference>
<dbReference type="AlphaFoldDB" id="A0A8J3JNR9"/>
<evidence type="ECO:0000259" key="6">
    <source>
        <dbReference type="PROSITE" id="PS50977"/>
    </source>
</evidence>
<keyword evidence="2" id="KW-0805">Transcription regulation</keyword>
<dbReference type="Gene3D" id="1.10.357.10">
    <property type="entry name" value="Tetracycline Repressor, domain 2"/>
    <property type="match status" value="1"/>
</dbReference>
<dbReference type="SUPFAM" id="SSF48498">
    <property type="entry name" value="Tetracyclin repressor-like, C-terminal domain"/>
    <property type="match status" value="1"/>
</dbReference>
<dbReference type="InterPro" id="IPR039538">
    <property type="entry name" value="BetI_C"/>
</dbReference>
<dbReference type="InterPro" id="IPR050109">
    <property type="entry name" value="HTH-type_TetR-like_transc_reg"/>
</dbReference>
<dbReference type="GO" id="GO:0003700">
    <property type="term" value="F:DNA-binding transcription factor activity"/>
    <property type="evidence" value="ECO:0007669"/>
    <property type="project" value="TreeGrafter"/>
</dbReference>
<name>A0A8J3JNR9_9ACTN</name>
<evidence type="ECO:0000256" key="5">
    <source>
        <dbReference type="PROSITE-ProRule" id="PRU00335"/>
    </source>
</evidence>
<dbReference type="PRINTS" id="PR00455">
    <property type="entry name" value="HTHTETR"/>
</dbReference>
<gene>
    <name evidence="7" type="ORF">Cba03nite_54250</name>
</gene>
<keyword evidence="4" id="KW-0804">Transcription</keyword>
<feature type="domain" description="HTH tetR-type" evidence="6">
    <location>
        <begin position="10"/>
        <end position="70"/>
    </location>
</feature>
<dbReference type="EMBL" id="BONF01000033">
    <property type="protein sequence ID" value="GIF84076.1"/>
    <property type="molecule type" value="Genomic_DNA"/>
</dbReference>
<evidence type="ECO:0000256" key="2">
    <source>
        <dbReference type="ARBA" id="ARBA00023015"/>
    </source>
</evidence>
<evidence type="ECO:0000256" key="4">
    <source>
        <dbReference type="ARBA" id="ARBA00023163"/>
    </source>
</evidence>
<evidence type="ECO:0000313" key="7">
    <source>
        <dbReference type="EMBL" id="GIF84076.1"/>
    </source>
</evidence>
<dbReference type="InterPro" id="IPR001647">
    <property type="entry name" value="HTH_TetR"/>
</dbReference>
<evidence type="ECO:0000256" key="1">
    <source>
        <dbReference type="ARBA" id="ARBA00022491"/>
    </source>
</evidence>
<accession>A0A8J3JNR9</accession>
<dbReference type="InterPro" id="IPR036271">
    <property type="entry name" value="Tet_transcr_reg_TetR-rel_C_sf"/>
</dbReference>
<dbReference type="Proteomes" id="UP000601223">
    <property type="component" value="Unassembled WGS sequence"/>
</dbReference>
<evidence type="ECO:0000256" key="3">
    <source>
        <dbReference type="ARBA" id="ARBA00023125"/>
    </source>
</evidence>
<dbReference type="InterPro" id="IPR023772">
    <property type="entry name" value="DNA-bd_HTH_TetR-type_CS"/>
</dbReference>
<dbReference type="Pfam" id="PF13977">
    <property type="entry name" value="TetR_C_6"/>
    <property type="match status" value="1"/>
</dbReference>
<comment type="caution">
    <text evidence="7">The sequence shown here is derived from an EMBL/GenBank/DDBJ whole genome shotgun (WGS) entry which is preliminary data.</text>
</comment>
<dbReference type="InterPro" id="IPR009057">
    <property type="entry name" value="Homeodomain-like_sf"/>
</dbReference>
<dbReference type="PROSITE" id="PS50977">
    <property type="entry name" value="HTH_TETR_2"/>
    <property type="match status" value="1"/>
</dbReference>
<sequence length="200" mass="22244">MPRVSEAHLAARRQQILDAARICFARNGFHATSMQDVISEAELSVGAFYRYFRSKEELIQAIAEEVLGSVDALLDEMRAMDSPPPIADVMRRLIRFVDLQTGPAGVFPMALQVWSESLRNPQLAEFVRRVYGRMRGHFDDLARRQIEAGRLPADADPHAVGSVLFGLIPGYALQRVLLGELEAETFLAGLEALSHTPVSR</sequence>
<protein>
    <submittedName>
        <fullName evidence="7">TetR family transcriptional regulator</fullName>
    </submittedName>
</protein>
<dbReference type="SUPFAM" id="SSF46689">
    <property type="entry name" value="Homeodomain-like"/>
    <property type="match status" value="1"/>
</dbReference>
<proteinExistence type="predicted"/>
<feature type="DNA-binding region" description="H-T-H motif" evidence="5">
    <location>
        <begin position="33"/>
        <end position="52"/>
    </location>
</feature>
<organism evidence="7 8">
    <name type="scientific">Catellatospora bangladeshensis</name>
    <dbReference type="NCBI Taxonomy" id="310355"/>
    <lineage>
        <taxon>Bacteria</taxon>
        <taxon>Bacillati</taxon>
        <taxon>Actinomycetota</taxon>
        <taxon>Actinomycetes</taxon>
        <taxon>Micromonosporales</taxon>
        <taxon>Micromonosporaceae</taxon>
        <taxon>Catellatospora</taxon>
    </lineage>
</organism>
<dbReference type="PANTHER" id="PTHR30055:SF226">
    <property type="entry name" value="HTH-TYPE TRANSCRIPTIONAL REGULATOR PKSA"/>
    <property type="match status" value="1"/>
</dbReference>
<keyword evidence="1" id="KW-0678">Repressor</keyword>
<evidence type="ECO:0000313" key="8">
    <source>
        <dbReference type="Proteomes" id="UP000601223"/>
    </source>
</evidence>
<reference evidence="7 8" key="1">
    <citation type="submission" date="2021-01" db="EMBL/GenBank/DDBJ databases">
        <title>Whole genome shotgun sequence of Catellatospora bangladeshensis NBRC 107357.</title>
        <authorList>
            <person name="Komaki H."/>
            <person name="Tamura T."/>
        </authorList>
    </citation>
    <scope>NUCLEOTIDE SEQUENCE [LARGE SCALE GENOMIC DNA]</scope>
    <source>
        <strain evidence="7 8">NBRC 107357</strain>
    </source>
</reference>
<dbReference type="GO" id="GO:0000976">
    <property type="term" value="F:transcription cis-regulatory region binding"/>
    <property type="evidence" value="ECO:0007669"/>
    <property type="project" value="TreeGrafter"/>
</dbReference>